<evidence type="ECO:0000313" key="7">
    <source>
        <dbReference type="Proteomes" id="UP000288805"/>
    </source>
</evidence>
<sequence length="650" mass="72421">MIGASEWRFLKCLNQLVQNFSSLIETEFKVVVGPLWYYSEDKGVGIPEEAQSRVFTPLMQLGPSISGIHGCTGIGLSISKCLRRKMIMAVVGPSGFGKSTLLDSLVVKENLTYSTHLRFPTIMTKEKVNGIVEETIWKWDSKIVLMVFLASHEFIQRLLWDSQECFQVQYEPEDGEKELAALRRRRNASTITTSLPTQSSLVSNSAAASTSLSTQSSWVPNSAAMSIPHALRGVVDGLHHITYYIEQNQAQLAVIATGRQVSSWGVCSQENSYSFVSHINEERQLLEKGAEFLSVLMYERKIRFTWRCIAQKCSSLMVDSCLNGANGVNHGFRFVVGMGEMEFIRCNHSMYSNATTSFSILEASGSMSLEDFQSRPAQPEWYMFCQELEGFIFSSIWRKVHLKQKVPSNAVWLCAVICILLGFSILKVNVGHFIWAKRENQFAWKWFKDQNIEGKGRIAPTVEELAGALKSHDLFIYIGHGSGAQCIPRHEIQKLENRAATLLMGCSSGSLSLNGQYTLQGTHLSYLSAGSPVIVVNLWEVTDKDIDRFGKAMLVAWLRERSSPSVVCAQCRLVAELKSMSITGVKGDAKKKIPMKNKVSATSLGIVNVDFRPRQQAVCQAKMTQESICHLLHTTCCMVCMATFGPCGIS</sequence>
<feature type="domain" description="Peptidase C50" evidence="5">
    <location>
        <begin position="419"/>
        <end position="517"/>
    </location>
</feature>
<evidence type="ECO:0000313" key="6">
    <source>
        <dbReference type="EMBL" id="RVW38089.1"/>
    </source>
</evidence>
<evidence type="ECO:0000256" key="2">
    <source>
        <dbReference type="ARBA" id="ARBA00012489"/>
    </source>
</evidence>
<dbReference type="InterPro" id="IPR005314">
    <property type="entry name" value="Peptidase_C50"/>
</dbReference>
<evidence type="ECO:0000256" key="3">
    <source>
        <dbReference type="ARBA" id="ARBA00022801"/>
    </source>
</evidence>
<evidence type="ECO:0000259" key="5">
    <source>
        <dbReference type="PROSITE" id="PS51700"/>
    </source>
</evidence>
<dbReference type="GO" id="GO:0006508">
    <property type="term" value="P:proteolysis"/>
    <property type="evidence" value="ECO:0007669"/>
    <property type="project" value="InterPro"/>
</dbReference>
<dbReference type="AlphaFoldDB" id="A0A438DRJ0"/>
<dbReference type="PANTHER" id="PTHR12792:SF0">
    <property type="entry name" value="SEPARIN"/>
    <property type="match status" value="1"/>
</dbReference>
<dbReference type="GO" id="GO:0098813">
    <property type="term" value="P:nuclear chromosome segregation"/>
    <property type="evidence" value="ECO:0007669"/>
    <property type="project" value="UniProtKB-ARBA"/>
</dbReference>
<comment type="caution">
    <text evidence="6">The sequence shown here is derived from an EMBL/GenBank/DDBJ whole genome shotgun (WGS) entry which is preliminary data.</text>
</comment>
<protein>
    <recommendedName>
        <fullName evidence="2">separase</fullName>
        <ecNumber evidence="2">3.4.22.49</ecNumber>
    </recommendedName>
</protein>
<dbReference type="Gene3D" id="3.30.565.10">
    <property type="entry name" value="Histidine kinase-like ATPase, C-terminal domain"/>
    <property type="match status" value="1"/>
</dbReference>
<dbReference type="GO" id="GO:0005634">
    <property type="term" value="C:nucleus"/>
    <property type="evidence" value="ECO:0007669"/>
    <property type="project" value="InterPro"/>
</dbReference>
<dbReference type="EMBL" id="QGNW01001514">
    <property type="protein sequence ID" value="RVW38089.1"/>
    <property type="molecule type" value="Genomic_DNA"/>
</dbReference>
<evidence type="ECO:0000256" key="1">
    <source>
        <dbReference type="ARBA" id="ARBA00000451"/>
    </source>
</evidence>
<gene>
    <name evidence="6" type="primary">ESP1_16</name>
    <name evidence="6" type="ORF">CK203_095098</name>
</gene>
<organism evidence="6 7">
    <name type="scientific">Vitis vinifera</name>
    <name type="common">Grape</name>
    <dbReference type="NCBI Taxonomy" id="29760"/>
    <lineage>
        <taxon>Eukaryota</taxon>
        <taxon>Viridiplantae</taxon>
        <taxon>Streptophyta</taxon>
        <taxon>Embryophyta</taxon>
        <taxon>Tracheophyta</taxon>
        <taxon>Spermatophyta</taxon>
        <taxon>Magnoliopsida</taxon>
        <taxon>eudicotyledons</taxon>
        <taxon>Gunneridae</taxon>
        <taxon>Pentapetalae</taxon>
        <taxon>rosids</taxon>
        <taxon>Vitales</taxon>
        <taxon>Vitaceae</taxon>
        <taxon>Viteae</taxon>
        <taxon>Vitis</taxon>
    </lineage>
</organism>
<dbReference type="PROSITE" id="PS51700">
    <property type="entry name" value="SEPARIN"/>
    <property type="match status" value="1"/>
</dbReference>
<proteinExistence type="predicted"/>
<evidence type="ECO:0000256" key="4">
    <source>
        <dbReference type="ARBA" id="ARBA00022829"/>
    </source>
</evidence>
<dbReference type="InterPro" id="IPR030397">
    <property type="entry name" value="SEPARIN_core_dom"/>
</dbReference>
<comment type="catalytic activity">
    <reaction evidence="1">
        <text>All bonds known to be hydrolyzed by this endopeptidase have arginine in P1 and an acidic residue in P4. P6 is often occupied by an acidic residue or by a hydroxy-amino-acid residue, the phosphorylation of which enhances cleavage.</text>
        <dbReference type="EC" id="3.4.22.49"/>
    </reaction>
</comment>
<dbReference type="SUPFAM" id="SSF55874">
    <property type="entry name" value="ATPase domain of HSP90 chaperone/DNA topoisomerase II/histidine kinase"/>
    <property type="match status" value="1"/>
</dbReference>
<dbReference type="Proteomes" id="UP000288805">
    <property type="component" value="Unassembled WGS sequence"/>
</dbReference>
<accession>A0A438DRJ0</accession>
<dbReference type="EC" id="3.4.22.49" evidence="2"/>
<keyword evidence="4" id="KW-0159">Chromosome partition</keyword>
<reference evidence="6 7" key="1">
    <citation type="journal article" date="2018" name="PLoS Genet.">
        <title>Population sequencing reveals clonal diversity and ancestral inbreeding in the grapevine cultivar Chardonnay.</title>
        <authorList>
            <person name="Roach M.J."/>
            <person name="Johnson D.L."/>
            <person name="Bohlmann J."/>
            <person name="van Vuuren H.J."/>
            <person name="Jones S.J."/>
            <person name="Pretorius I.S."/>
            <person name="Schmidt S.A."/>
            <person name="Borneman A.R."/>
        </authorList>
    </citation>
    <scope>NUCLEOTIDE SEQUENCE [LARGE SCALE GENOMIC DNA]</scope>
    <source>
        <strain evidence="7">cv. Chardonnay</strain>
        <tissue evidence="6">Leaf</tissue>
    </source>
</reference>
<name>A0A438DRJ0_VITVI</name>
<dbReference type="InterPro" id="IPR036890">
    <property type="entry name" value="HATPase_C_sf"/>
</dbReference>
<dbReference type="GO" id="GO:0004197">
    <property type="term" value="F:cysteine-type endopeptidase activity"/>
    <property type="evidence" value="ECO:0007669"/>
    <property type="project" value="InterPro"/>
</dbReference>
<dbReference type="PANTHER" id="PTHR12792">
    <property type="entry name" value="EXTRA SPINDLE POLES 1-RELATED"/>
    <property type="match status" value="1"/>
</dbReference>
<dbReference type="GO" id="GO:0000280">
    <property type="term" value="P:nuclear division"/>
    <property type="evidence" value="ECO:0007669"/>
    <property type="project" value="UniProtKB-ARBA"/>
</dbReference>
<keyword evidence="3" id="KW-0378">Hydrolase</keyword>
<dbReference type="Pfam" id="PF03568">
    <property type="entry name" value="Separin_C"/>
    <property type="match status" value="1"/>
</dbReference>